<feature type="region of interest" description="Disordered" evidence="3">
    <location>
        <begin position="76"/>
        <end position="119"/>
    </location>
</feature>
<evidence type="ECO:0000256" key="3">
    <source>
        <dbReference type="SAM" id="MobiDB-lite"/>
    </source>
</evidence>
<dbReference type="PANTHER" id="PTHR40621:SF8">
    <property type="entry name" value="AP-1-LIKE TRANSCRIPTION FACTOR YAP3"/>
    <property type="match status" value="1"/>
</dbReference>
<feature type="compositionally biased region" description="Basic and acidic residues" evidence="3">
    <location>
        <begin position="177"/>
        <end position="191"/>
    </location>
</feature>
<dbReference type="GO" id="GO:0001228">
    <property type="term" value="F:DNA-binding transcription activator activity, RNA polymerase II-specific"/>
    <property type="evidence" value="ECO:0007669"/>
    <property type="project" value="TreeGrafter"/>
</dbReference>
<feature type="compositionally biased region" description="Polar residues" evidence="3">
    <location>
        <begin position="216"/>
        <end position="238"/>
    </location>
</feature>
<dbReference type="InterPro" id="IPR050936">
    <property type="entry name" value="AP-1-like"/>
</dbReference>
<dbReference type="PANTHER" id="PTHR40621">
    <property type="entry name" value="TRANSCRIPTION FACTOR KAPC-RELATED"/>
    <property type="match status" value="1"/>
</dbReference>
<name>A0A8K0TBX5_9PEZI</name>
<sequence>MDFSQQYFVNAQPYQQFIGISPLTPSHSNSAASDDFNATSPPLSAAWPCTYTIMTEQDVYTEYPADHQYNGFNGFPPHFAQNAPQPAFPGPPTPPNNHHVAQHHQQQQQQQHAVINGNGAAAAATAASLKQAANAAQHDTIAAEDARRAGSNSDDDDENKTPAQARRKAQNRAAQRAFRERKEKHVKDLEAKLASLEASANQQSSENERLKREMQKMSTENEILRATSNMPGGPNSHSPEPRTTGPMQYNPTDFYSDLLAKHNNKTPSHRVVTSDDGERLLAAGATWDFIINHEAFRRGLVDVGDVSERLKHQARCDGQGPVFAERSILDAIEASIASGSDELL</sequence>
<dbReference type="InterPro" id="IPR046347">
    <property type="entry name" value="bZIP_sf"/>
</dbReference>
<dbReference type="OrthoDB" id="4940293at2759"/>
<dbReference type="PROSITE" id="PS00036">
    <property type="entry name" value="BZIP_BASIC"/>
    <property type="match status" value="1"/>
</dbReference>
<evidence type="ECO:0000259" key="4">
    <source>
        <dbReference type="PROSITE" id="PS50217"/>
    </source>
</evidence>
<dbReference type="EMBL" id="JAGPXD010000004">
    <property type="protein sequence ID" value="KAH7358149.1"/>
    <property type="molecule type" value="Genomic_DNA"/>
</dbReference>
<dbReference type="AlphaFoldDB" id="A0A8K0TBX5"/>
<feature type="compositionally biased region" description="Low complexity" evidence="3">
    <location>
        <begin position="96"/>
        <end position="119"/>
    </location>
</feature>
<dbReference type="GO" id="GO:0090575">
    <property type="term" value="C:RNA polymerase II transcription regulator complex"/>
    <property type="evidence" value="ECO:0007669"/>
    <property type="project" value="TreeGrafter"/>
</dbReference>
<feature type="domain" description="BZIP" evidence="4">
    <location>
        <begin position="161"/>
        <end position="224"/>
    </location>
</feature>
<comment type="caution">
    <text evidence="5">The sequence shown here is derived from an EMBL/GenBank/DDBJ whole genome shotgun (WGS) entry which is preliminary data.</text>
</comment>
<dbReference type="CDD" id="cd14688">
    <property type="entry name" value="bZIP_YAP"/>
    <property type="match status" value="1"/>
</dbReference>
<feature type="compositionally biased region" description="Pro residues" evidence="3">
    <location>
        <begin position="86"/>
        <end position="95"/>
    </location>
</feature>
<dbReference type="Pfam" id="PF00170">
    <property type="entry name" value="bZIP_1"/>
    <property type="match status" value="1"/>
</dbReference>
<proteinExistence type="predicted"/>
<organism evidence="5 6">
    <name type="scientific">Plectosphaerella cucumerina</name>
    <dbReference type="NCBI Taxonomy" id="40658"/>
    <lineage>
        <taxon>Eukaryota</taxon>
        <taxon>Fungi</taxon>
        <taxon>Dikarya</taxon>
        <taxon>Ascomycota</taxon>
        <taxon>Pezizomycotina</taxon>
        <taxon>Sordariomycetes</taxon>
        <taxon>Hypocreomycetidae</taxon>
        <taxon>Glomerellales</taxon>
        <taxon>Plectosphaerellaceae</taxon>
        <taxon>Plectosphaerella</taxon>
    </lineage>
</organism>
<dbReference type="Gene3D" id="1.20.5.170">
    <property type="match status" value="1"/>
</dbReference>
<protein>
    <submittedName>
        <fullName evidence="5">BZIP transcription factor</fullName>
    </submittedName>
</protein>
<dbReference type="SMART" id="SM00338">
    <property type="entry name" value="BRLZ"/>
    <property type="match status" value="1"/>
</dbReference>
<gene>
    <name evidence="5" type="ORF">B0T11DRAFT_299260</name>
</gene>
<dbReference type="InterPro" id="IPR013910">
    <property type="entry name" value="TF_PAP1"/>
</dbReference>
<keyword evidence="2" id="KW-0539">Nucleus</keyword>
<dbReference type="InterPro" id="IPR004827">
    <property type="entry name" value="bZIP"/>
</dbReference>
<evidence type="ECO:0000313" key="6">
    <source>
        <dbReference type="Proteomes" id="UP000813385"/>
    </source>
</evidence>
<dbReference type="Pfam" id="PF08601">
    <property type="entry name" value="PAP1"/>
    <property type="match status" value="1"/>
</dbReference>
<reference evidence="5" key="1">
    <citation type="journal article" date="2021" name="Nat. Commun.">
        <title>Genetic determinants of endophytism in the Arabidopsis root mycobiome.</title>
        <authorList>
            <person name="Mesny F."/>
            <person name="Miyauchi S."/>
            <person name="Thiergart T."/>
            <person name="Pickel B."/>
            <person name="Atanasova L."/>
            <person name="Karlsson M."/>
            <person name="Huettel B."/>
            <person name="Barry K.W."/>
            <person name="Haridas S."/>
            <person name="Chen C."/>
            <person name="Bauer D."/>
            <person name="Andreopoulos W."/>
            <person name="Pangilinan J."/>
            <person name="LaButti K."/>
            <person name="Riley R."/>
            <person name="Lipzen A."/>
            <person name="Clum A."/>
            <person name="Drula E."/>
            <person name="Henrissat B."/>
            <person name="Kohler A."/>
            <person name="Grigoriev I.V."/>
            <person name="Martin F.M."/>
            <person name="Hacquard S."/>
        </authorList>
    </citation>
    <scope>NUCLEOTIDE SEQUENCE</scope>
    <source>
        <strain evidence="5">MPI-CAGE-AT-0016</strain>
    </source>
</reference>
<feature type="region of interest" description="Disordered" evidence="3">
    <location>
        <begin position="136"/>
        <end position="246"/>
    </location>
</feature>
<dbReference type="Gene3D" id="1.10.238.100">
    <property type="entry name" value="YAP1 redox domain. Chain B"/>
    <property type="match status" value="1"/>
</dbReference>
<feature type="compositionally biased region" description="Low complexity" evidence="3">
    <location>
        <begin position="76"/>
        <end position="85"/>
    </location>
</feature>
<dbReference type="PROSITE" id="PS50217">
    <property type="entry name" value="BZIP"/>
    <property type="match status" value="1"/>
</dbReference>
<feature type="compositionally biased region" description="Basic and acidic residues" evidence="3">
    <location>
        <begin position="206"/>
        <end position="215"/>
    </location>
</feature>
<accession>A0A8K0TBX5</accession>
<keyword evidence="6" id="KW-1185">Reference proteome</keyword>
<dbReference type="SUPFAM" id="SSF57959">
    <property type="entry name" value="Leucine zipper domain"/>
    <property type="match status" value="1"/>
</dbReference>
<dbReference type="Proteomes" id="UP000813385">
    <property type="component" value="Unassembled WGS sequence"/>
</dbReference>
<evidence type="ECO:0000313" key="5">
    <source>
        <dbReference type="EMBL" id="KAH7358149.1"/>
    </source>
</evidence>
<evidence type="ECO:0000256" key="2">
    <source>
        <dbReference type="ARBA" id="ARBA00023242"/>
    </source>
</evidence>
<evidence type="ECO:0000256" key="1">
    <source>
        <dbReference type="ARBA" id="ARBA00004123"/>
    </source>
</evidence>
<dbReference type="GO" id="GO:0000976">
    <property type="term" value="F:transcription cis-regulatory region binding"/>
    <property type="evidence" value="ECO:0007669"/>
    <property type="project" value="InterPro"/>
</dbReference>
<comment type="subcellular location">
    <subcellularLocation>
        <location evidence="1">Nucleus</location>
    </subcellularLocation>
</comment>